<organism evidence="1 2">
    <name type="scientific">Glaciimonas soli</name>
    <dbReference type="NCBI Taxonomy" id="2590999"/>
    <lineage>
        <taxon>Bacteria</taxon>
        <taxon>Pseudomonadati</taxon>
        <taxon>Pseudomonadota</taxon>
        <taxon>Betaproteobacteria</taxon>
        <taxon>Burkholderiales</taxon>
        <taxon>Oxalobacteraceae</taxon>
        <taxon>Glaciimonas</taxon>
    </lineage>
</organism>
<dbReference type="OrthoDB" id="9153006at2"/>
<name>A0A843YZ80_9BURK</name>
<comment type="caution">
    <text evidence="1">The sequence shown here is derived from an EMBL/GenBank/DDBJ whole genome shotgun (WGS) entry which is preliminary data.</text>
</comment>
<dbReference type="EMBL" id="WINI01000025">
    <property type="protein sequence ID" value="MQR02788.1"/>
    <property type="molecule type" value="Genomic_DNA"/>
</dbReference>
<evidence type="ECO:0000313" key="2">
    <source>
        <dbReference type="Proteomes" id="UP000451565"/>
    </source>
</evidence>
<evidence type="ECO:0000313" key="1">
    <source>
        <dbReference type="EMBL" id="MQR02788.1"/>
    </source>
</evidence>
<dbReference type="RefSeq" id="WP_153236408.1">
    <property type="nucleotide sequence ID" value="NZ_WINI01000025.1"/>
</dbReference>
<protein>
    <submittedName>
        <fullName evidence="1">Uncharacterized protein</fullName>
    </submittedName>
</protein>
<sequence length="152" mass="16945">MKTIYLDHNVISSVGGIPAAKDAEHQRNHAAALRKCGYRFALSAWNIYELARSNDIKHIEQCCDFVDVLDPVWVNSNFSVKAQEIDRYLAIEFDRIGPVRSRSVVPFSTTVSDMWSSYGLPGDAKLAAQQGVLAELRTYLDARDLPAKKATS</sequence>
<gene>
    <name evidence="1" type="ORF">GEV47_19135</name>
</gene>
<dbReference type="AlphaFoldDB" id="A0A843YZ80"/>
<reference evidence="1 2" key="1">
    <citation type="submission" date="2019-10" db="EMBL/GenBank/DDBJ databases">
        <title>Glaciimonas soli sp. nov., a psychrophilic bacterium isolated from the forest soil of a high elevation mountain in Taiwan.</title>
        <authorList>
            <person name="Wang L.-T."/>
            <person name="Shieh W.Y."/>
        </authorList>
    </citation>
    <scope>NUCLEOTIDE SEQUENCE [LARGE SCALE GENOMIC DNA]</scope>
    <source>
        <strain evidence="1 2">GS1</strain>
    </source>
</reference>
<keyword evidence="2" id="KW-1185">Reference proteome</keyword>
<accession>A0A843YZ80</accession>
<dbReference type="Proteomes" id="UP000451565">
    <property type="component" value="Unassembled WGS sequence"/>
</dbReference>
<proteinExistence type="predicted"/>